<name>A0A1L9UJZ9_ASPBC</name>
<gene>
    <name evidence="2" type="ORF">ASPBRDRAFT_583175</name>
</gene>
<reference evidence="3" key="1">
    <citation type="journal article" date="2017" name="Genome Biol.">
        <title>Comparative genomics reveals high biological diversity and specific adaptations in the industrially and medically important fungal genus Aspergillus.</title>
        <authorList>
            <person name="de Vries R.P."/>
            <person name="Riley R."/>
            <person name="Wiebenga A."/>
            <person name="Aguilar-Osorio G."/>
            <person name="Amillis S."/>
            <person name="Uchima C.A."/>
            <person name="Anderluh G."/>
            <person name="Asadollahi M."/>
            <person name="Askin M."/>
            <person name="Barry K."/>
            <person name="Battaglia E."/>
            <person name="Bayram O."/>
            <person name="Benocci T."/>
            <person name="Braus-Stromeyer S.A."/>
            <person name="Caldana C."/>
            <person name="Canovas D."/>
            <person name="Cerqueira G.C."/>
            <person name="Chen F."/>
            <person name="Chen W."/>
            <person name="Choi C."/>
            <person name="Clum A."/>
            <person name="Dos Santos R.A."/>
            <person name="Damasio A.R."/>
            <person name="Diallinas G."/>
            <person name="Emri T."/>
            <person name="Fekete E."/>
            <person name="Flipphi M."/>
            <person name="Freyberg S."/>
            <person name="Gallo A."/>
            <person name="Gournas C."/>
            <person name="Habgood R."/>
            <person name="Hainaut M."/>
            <person name="Harispe M.L."/>
            <person name="Henrissat B."/>
            <person name="Hilden K.S."/>
            <person name="Hope R."/>
            <person name="Hossain A."/>
            <person name="Karabika E."/>
            <person name="Karaffa L."/>
            <person name="Karanyi Z."/>
            <person name="Krasevec N."/>
            <person name="Kuo A."/>
            <person name="Kusch H."/>
            <person name="LaButti K."/>
            <person name="Lagendijk E.L."/>
            <person name="Lapidus A."/>
            <person name="Levasseur A."/>
            <person name="Lindquist E."/>
            <person name="Lipzen A."/>
            <person name="Logrieco A.F."/>
            <person name="MacCabe A."/>
            <person name="Maekelae M.R."/>
            <person name="Malavazi I."/>
            <person name="Melin P."/>
            <person name="Meyer V."/>
            <person name="Mielnichuk N."/>
            <person name="Miskei M."/>
            <person name="Molnar A.P."/>
            <person name="Mule G."/>
            <person name="Ngan C.Y."/>
            <person name="Orejas M."/>
            <person name="Orosz E."/>
            <person name="Ouedraogo J.P."/>
            <person name="Overkamp K.M."/>
            <person name="Park H.-S."/>
            <person name="Perrone G."/>
            <person name="Piumi F."/>
            <person name="Punt P.J."/>
            <person name="Ram A.F."/>
            <person name="Ramon A."/>
            <person name="Rauscher S."/>
            <person name="Record E."/>
            <person name="Riano-Pachon D.M."/>
            <person name="Robert V."/>
            <person name="Roehrig J."/>
            <person name="Ruller R."/>
            <person name="Salamov A."/>
            <person name="Salih N.S."/>
            <person name="Samson R.A."/>
            <person name="Sandor E."/>
            <person name="Sanguinetti M."/>
            <person name="Schuetze T."/>
            <person name="Sepcic K."/>
            <person name="Shelest E."/>
            <person name="Sherlock G."/>
            <person name="Sophianopoulou V."/>
            <person name="Squina F.M."/>
            <person name="Sun H."/>
            <person name="Susca A."/>
            <person name="Todd R.B."/>
            <person name="Tsang A."/>
            <person name="Unkles S.E."/>
            <person name="van de Wiele N."/>
            <person name="van Rossen-Uffink D."/>
            <person name="Oliveira J.V."/>
            <person name="Vesth T.C."/>
            <person name="Visser J."/>
            <person name="Yu J.-H."/>
            <person name="Zhou M."/>
            <person name="Andersen M.R."/>
            <person name="Archer D.B."/>
            <person name="Baker S.E."/>
            <person name="Benoit I."/>
            <person name="Brakhage A.A."/>
            <person name="Braus G.H."/>
            <person name="Fischer R."/>
            <person name="Frisvad J.C."/>
            <person name="Goldman G.H."/>
            <person name="Houbraken J."/>
            <person name="Oakley B."/>
            <person name="Pocsi I."/>
            <person name="Scazzocchio C."/>
            <person name="Seiboth B."/>
            <person name="vanKuyk P.A."/>
            <person name="Wortman J."/>
            <person name="Dyer P.S."/>
            <person name="Grigoriev I.V."/>
        </authorList>
    </citation>
    <scope>NUCLEOTIDE SEQUENCE [LARGE SCALE GENOMIC DNA]</scope>
    <source>
        <strain evidence="3">CBS 101740 / IMI 381727 / IBT 21946</strain>
    </source>
</reference>
<dbReference type="Proteomes" id="UP000184499">
    <property type="component" value="Unassembled WGS sequence"/>
</dbReference>
<keyword evidence="1" id="KW-0472">Membrane</keyword>
<evidence type="ECO:0000313" key="2">
    <source>
        <dbReference type="EMBL" id="OJJ71968.1"/>
    </source>
</evidence>
<accession>A0A1L9UJZ9</accession>
<dbReference type="RefSeq" id="XP_067479216.1">
    <property type="nucleotide sequence ID" value="XM_067627879.1"/>
</dbReference>
<sequence>MTIFIVVVATLISYLPQYVMLLLLRFTSADSASGDYLGNEIDTLGTLYEGMGPTSFRRLREHSWILRITAGSAFDS</sequence>
<dbReference type="EMBL" id="KV878684">
    <property type="protein sequence ID" value="OJJ71968.1"/>
    <property type="molecule type" value="Genomic_DNA"/>
</dbReference>
<proteinExistence type="predicted"/>
<protein>
    <submittedName>
        <fullName evidence="2">Uncharacterized protein</fullName>
    </submittedName>
</protein>
<feature type="transmembrane region" description="Helical" evidence="1">
    <location>
        <begin position="6"/>
        <end position="24"/>
    </location>
</feature>
<dbReference type="AlphaFoldDB" id="A0A1L9UJZ9"/>
<keyword evidence="1" id="KW-1133">Transmembrane helix</keyword>
<organism evidence="2 3">
    <name type="scientific">Aspergillus brasiliensis (strain CBS 101740 / IMI 381727 / IBT 21946)</name>
    <dbReference type="NCBI Taxonomy" id="767769"/>
    <lineage>
        <taxon>Eukaryota</taxon>
        <taxon>Fungi</taxon>
        <taxon>Dikarya</taxon>
        <taxon>Ascomycota</taxon>
        <taxon>Pezizomycotina</taxon>
        <taxon>Eurotiomycetes</taxon>
        <taxon>Eurotiomycetidae</taxon>
        <taxon>Eurotiales</taxon>
        <taxon>Aspergillaceae</taxon>
        <taxon>Aspergillus</taxon>
        <taxon>Aspergillus subgen. Circumdati</taxon>
    </lineage>
</organism>
<dbReference type="GeneID" id="93580367"/>
<dbReference type="VEuPathDB" id="FungiDB:ASPBRDRAFT_583175"/>
<keyword evidence="1" id="KW-0812">Transmembrane</keyword>
<evidence type="ECO:0000313" key="3">
    <source>
        <dbReference type="Proteomes" id="UP000184499"/>
    </source>
</evidence>
<keyword evidence="3" id="KW-1185">Reference proteome</keyword>
<evidence type="ECO:0000256" key="1">
    <source>
        <dbReference type="SAM" id="Phobius"/>
    </source>
</evidence>